<evidence type="ECO:0000313" key="2">
    <source>
        <dbReference type="EMBL" id="NKE08799.1"/>
    </source>
</evidence>
<comment type="caution">
    <text evidence="2">The sequence shown here is derived from an EMBL/GenBank/DDBJ whole genome shotgun (WGS) entry which is preliminary data.</text>
</comment>
<dbReference type="InterPro" id="IPR013324">
    <property type="entry name" value="RNA_pol_sigma_r3/r4-like"/>
</dbReference>
<dbReference type="AlphaFoldDB" id="A0A846TPQ5"/>
<organism evidence="2 3">
    <name type="scientific">Kocuria subflava</name>
    <dbReference type="NCBI Taxonomy" id="1736139"/>
    <lineage>
        <taxon>Bacteria</taxon>
        <taxon>Bacillati</taxon>
        <taxon>Actinomycetota</taxon>
        <taxon>Actinomycetes</taxon>
        <taxon>Micrococcales</taxon>
        <taxon>Micrococcaceae</taxon>
        <taxon>Kocuria</taxon>
    </lineage>
</organism>
<evidence type="ECO:0000259" key="1">
    <source>
        <dbReference type="PROSITE" id="PS50943"/>
    </source>
</evidence>
<gene>
    <name evidence="2" type="ORF">GTW58_02315</name>
</gene>
<dbReference type="Pfam" id="PF04545">
    <property type="entry name" value="Sigma70_r4"/>
    <property type="match status" value="1"/>
</dbReference>
<reference evidence="2 3" key="1">
    <citation type="submission" date="2020-02" db="EMBL/GenBank/DDBJ databases">
        <authorList>
            <person name="Sun Q."/>
        </authorList>
    </citation>
    <scope>NUCLEOTIDE SEQUENCE [LARGE SCALE GENOMIC DNA]</scope>
    <source>
        <strain evidence="2 3">YIM 13062</strain>
    </source>
</reference>
<dbReference type="InterPro" id="IPR001387">
    <property type="entry name" value="Cro/C1-type_HTH"/>
</dbReference>
<proteinExistence type="predicted"/>
<protein>
    <submittedName>
        <fullName evidence="2">Winged helix-turn-helix transcriptional regulator</fullName>
    </submittedName>
</protein>
<dbReference type="SUPFAM" id="SSF88659">
    <property type="entry name" value="Sigma3 and sigma4 domains of RNA polymerase sigma factors"/>
    <property type="match status" value="1"/>
</dbReference>
<dbReference type="InterPro" id="IPR007630">
    <property type="entry name" value="RNA_pol_sigma70_r4"/>
</dbReference>
<evidence type="ECO:0000313" key="3">
    <source>
        <dbReference type="Proteomes" id="UP000521379"/>
    </source>
</evidence>
<name>A0A846TPQ5_9MICC</name>
<dbReference type="Proteomes" id="UP000521379">
    <property type="component" value="Unassembled WGS sequence"/>
</dbReference>
<feature type="domain" description="HTH cro/C1-type" evidence="1">
    <location>
        <begin position="133"/>
        <end position="153"/>
    </location>
</feature>
<dbReference type="PROSITE" id="PS50943">
    <property type="entry name" value="HTH_CROC1"/>
    <property type="match status" value="1"/>
</dbReference>
<dbReference type="Gene3D" id="1.10.10.60">
    <property type="entry name" value="Homeodomain-like"/>
    <property type="match status" value="1"/>
</dbReference>
<dbReference type="EMBL" id="JAAVUN010000002">
    <property type="protein sequence ID" value="NKE08799.1"/>
    <property type="molecule type" value="Genomic_DNA"/>
</dbReference>
<dbReference type="GO" id="GO:0003700">
    <property type="term" value="F:DNA-binding transcription factor activity"/>
    <property type="evidence" value="ECO:0007669"/>
    <property type="project" value="InterPro"/>
</dbReference>
<sequence length="185" mass="19506">MAAHRDLLRSQVPGATLNWQVSAGDELQALYSDPVAAVAATLLLVEAQIWYVGVGVGAVDTPLPTSVSEATGDGFVNARHAVDAAKASSWDTAVRGADSDTAAHQADALLSLLAAVRRRRTPTARQAATLADQGLTQQQIAEELGITQSSVSRRLSTALWQEEHAVRGVLVDLLEQADGQGHIHE</sequence>
<dbReference type="GO" id="GO:0006352">
    <property type="term" value="P:DNA-templated transcription initiation"/>
    <property type="evidence" value="ECO:0007669"/>
    <property type="project" value="InterPro"/>
</dbReference>
<keyword evidence="3" id="KW-1185">Reference proteome</keyword>
<accession>A0A846TPQ5</accession>